<protein>
    <submittedName>
        <fullName evidence="1">Uncharacterized protein</fullName>
    </submittedName>
</protein>
<name>A0A2I6UFT5_9CAUD</name>
<proteinExistence type="predicted"/>
<dbReference type="EMBL" id="MG746602">
    <property type="protein sequence ID" value="AUO78776.1"/>
    <property type="molecule type" value="Genomic_DNA"/>
</dbReference>
<evidence type="ECO:0000313" key="2">
    <source>
        <dbReference type="Proteomes" id="UP000240294"/>
    </source>
</evidence>
<keyword evidence="2" id="KW-1185">Reference proteome</keyword>
<gene>
    <name evidence="1" type="ORF">vBKpnF48_151</name>
</gene>
<reference evidence="2" key="1">
    <citation type="submission" date="2018-01" db="EMBL/GenBank/DDBJ databases">
        <title>Direct submission.</title>
        <authorList>
            <person name="Ciacci N."/>
        </authorList>
    </citation>
    <scope>NUCLEOTIDE SEQUENCE [LARGE SCALE GENOMIC DNA]</scope>
</reference>
<accession>A0A2I6UFT5</accession>
<dbReference type="Proteomes" id="UP000240294">
    <property type="component" value="Genome"/>
</dbReference>
<organism evidence="1 2">
    <name type="scientific">Klebsiella phage vB_Kpn_F48</name>
    <dbReference type="NCBI Taxonomy" id="2070028"/>
    <lineage>
        <taxon>Viruses</taxon>
        <taxon>Duplodnaviria</taxon>
        <taxon>Heunggongvirae</taxon>
        <taxon>Uroviricota</taxon>
        <taxon>Caudoviricetes</taxon>
        <taxon>Marfavirus</taxon>
        <taxon>Marfavirus F48</taxon>
    </lineage>
</organism>
<sequence length="86" mass="9972">MIRDRKQVEMVIYESEILTRLSTANKSIYSDLIGEISTDLMWGQNDDILKHDEGGTFIVIPVNRSVSELIEVIDEIISEYDLEDYF</sequence>
<evidence type="ECO:0000313" key="1">
    <source>
        <dbReference type="EMBL" id="AUO78776.1"/>
    </source>
</evidence>